<dbReference type="InterPro" id="IPR038207">
    <property type="entry name" value="DIX_dom_sf"/>
</dbReference>
<dbReference type="GO" id="GO:0008013">
    <property type="term" value="F:beta-catenin binding"/>
    <property type="evidence" value="ECO:0007669"/>
    <property type="project" value="TreeGrafter"/>
</dbReference>
<dbReference type="OrthoDB" id="6288189at2759"/>
<evidence type="ECO:0000313" key="5">
    <source>
        <dbReference type="EMBL" id="KAF7256727.1"/>
    </source>
</evidence>
<dbReference type="GO" id="GO:0016055">
    <property type="term" value="P:Wnt signaling pathway"/>
    <property type="evidence" value="ECO:0007669"/>
    <property type="project" value="UniProtKB-KW"/>
</dbReference>
<dbReference type="GO" id="GO:0019901">
    <property type="term" value="F:protein kinase binding"/>
    <property type="evidence" value="ECO:0007669"/>
    <property type="project" value="TreeGrafter"/>
</dbReference>
<dbReference type="InterPro" id="IPR001158">
    <property type="entry name" value="DIX"/>
</dbReference>
<feature type="compositionally biased region" description="Polar residues" evidence="3">
    <location>
        <begin position="388"/>
        <end position="402"/>
    </location>
</feature>
<dbReference type="Proteomes" id="UP000822476">
    <property type="component" value="Unassembled WGS sequence"/>
</dbReference>
<dbReference type="GO" id="GO:0090090">
    <property type="term" value="P:negative regulation of canonical Wnt signaling pathway"/>
    <property type="evidence" value="ECO:0007669"/>
    <property type="project" value="InterPro"/>
</dbReference>
<feature type="region of interest" description="Disordered" evidence="3">
    <location>
        <begin position="363"/>
        <end position="402"/>
    </location>
</feature>
<dbReference type="AlphaFoldDB" id="A0A8S9Z0S0"/>
<dbReference type="GO" id="GO:0005886">
    <property type="term" value="C:plasma membrane"/>
    <property type="evidence" value="ECO:0007669"/>
    <property type="project" value="TreeGrafter"/>
</dbReference>
<name>A0A8S9Z0S0_9TREM</name>
<protein>
    <recommendedName>
        <fullName evidence="4">DIX domain-containing protein</fullName>
    </recommendedName>
</protein>
<dbReference type="PANTHER" id="PTHR46102:SF2">
    <property type="entry name" value="AXIN"/>
    <property type="match status" value="1"/>
</dbReference>
<evidence type="ECO:0000259" key="4">
    <source>
        <dbReference type="PROSITE" id="PS50841"/>
    </source>
</evidence>
<dbReference type="InterPro" id="IPR043581">
    <property type="entry name" value="Axin-like"/>
</dbReference>
<feature type="domain" description="DIX" evidence="4">
    <location>
        <begin position="538"/>
        <end position="632"/>
    </location>
</feature>
<feature type="compositionally biased region" description="Basic residues" evidence="3">
    <location>
        <begin position="372"/>
        <end position="385"/>
    </location>
</feature>
<dbReference type="Gene3D" id="2.40.240.130">
    <property type="match status" value="1"/>
</dbReference>
<dbReference type="Pfam" id="PF00778">
    <property type="entry name" value="DIX"/>
    <property type="match status" value="1"/>
</dbReference>
<sequence length="632" mass="71927">MSKPTSMELDASVKKQTFQIAIRTPRVADRYQQLCDFHQMCRQFDAAQQSGNYELSDRIARKILEAYLLSECDSTSSKIAPLMSGVSLCCGTNKESRVVRPLSDRATMGRAVKDVESVETVEDTSGWQNGQQTSVREYLPIDLFGDLRAELENYLSSRINTKTIELPHMNGNPHETEDFGSWFNLEQFPRAEFDMNQSSISSSAPLEASQCEHQVLLTFSDILLESVPACIPQAAQQGTEVGWDTRLAVEVGRALKIKDRLPDRTVAVTPTSKIPHTVGSTSSHIDLNTNIDMGSADSSSLPERLRQLHPILTQFTWAQTLFNQASHQCARNPMKPDAILDDHLTRVWRDRARVMTQEDELDGLPSFQLPNRRTRRSGTRSRWHPWNKFTQPTSGSRWNTPGESNVSLEGKFNMISMCMHYCRHSTRKTQSVPDFKQAIDKQKITGSLESFTELGRAPHWVQGVLQSEFLNRTDWPYSISDVEIKSETQDTNNPYLRSYRQYQARCTSSAFERNEQRNFCSSGKPRGGGSIPSAGVTTAGHIVIYNLPDAPLPHFTYWPRRQPPTLGQFKQIVWERFCRSPSSTELIRLWRYFFKCTSDEFSPGVVYQECTLSTQRVPLWNGHVWAKIEMDD</sequence>
<dbReference type="GO" id="GO:0031625">
    <property type="term" value="F:ubiquitin protein ligase binding"/>
    <property type="evidence" value="ECO:0007669"/>
    <property type="project" value="TreeGrafter"/>
</dbReference>
<dbReference type="EMBL" id="JTDE01002895">
    <property type="protein sequence ID" value="KAF7256727.1"/>
    <property type="molecule type" value="Genomic_DNA"/>
</dbReference>
<reference evidence="5" key="1">
    <citation type="submission" date="2019-07" db="EMBL/GenBank/DDBJ databases">
        <title>Annotation for the trematode Paragonimus miyazaki's.</title>
        <authorList>
            <person name="Choi Y.-J."/>
        </authorList>
    </citation>
    <scope>NUCLEOTIDE SEQUENCE</scope>
    <source>
        <strain evidence="5">Japan</strain>
    </source>
</reference>
<gene>
    <name evidence="5" type="ORF">EG68_06601</name>
</gene>
<evidence type="ECO:0000313" key="6">
    <source>
        <dbReference type="Proteomes" id="UP000822476"/>
    </source>
</evidence>
<keyword evidence="1 2" id="KW-0879">Wnt signaling pathway</keyword>
<proteinExistence type="predicted"/>
<dbReference type="GO" id="GO:0060090">
    <property type="term" value="F:molecular adaptor activity"/>
    <property type="evidence" value="ECO:0007669"/>
    <property type="project" value="TreeGrafter"/>
</dbReference>
<evidence type="ECO:0000256" key="3">
    <source>
        <dbReference type="SAM" id="MobiDB-lite"/>
    </source>
</evidence>
<dbReference type="SUPFAM" id="SSF54236">
    <property type="entry name" value="Ubiquitin-like"/>
    <property type="match status" value="1"/>
</dbReference>
<evidence type="ECO:0000256" key="2">
    <source>
        <dbReference type="PROSITE-ProRule" id="PRU00069"/>
    </source>
</evidence>
<dbReference type="GO" id="GO:0048468">
    <property type="term" value="P:cell development"/>
    <property type="evidence" value="ECO:0007669"/>
    <property type="project" value="TreeGrafter"/>
</dbReference>
<dbReference type="InterPro" id="IPR029071">
    <property type="entry name" value="Ubiquitin-like_domsf"/>
</dbReference>
<dbReference type="PANTHER" id="PTHR46102">
    <property type="entry name" value="AXIN"/>
    <property type="match status" value="1"/>
</dbReference>
<organism evidence="5 6">
    <name type="scientific">Paragonimus skrjabini miyazakii</name>
    <dbReference type="NCBI Taxonomy" id="59628"/>
    <lineage>
        <taxon>Eukaryota</taxon>
        <taxon>Metazoa</taxon>
        <taxon>Spiralia</taxon>
        <taxon>Lophotrochozoa</taxon>
        <taxon>Platyhelminthes</taxon>
        <taxon>Trematoda</taxon>
        <taxon>Digenea</taxon>
        <taxon>Plagiorchiida</taxon>
        <taxon>Troglotremata</taxon>
        <taxon>Troglotrematidae</taxon>
        <taxon>Paragonimus</taxon>
    </lineage>
</organism>
<dbReference type="GO" id="GO:0005634">
    <property type="term" value="C:nucleus"/>
    <property type="evidence" value="ECO:0007669"/>
    <property type="project" value="TreeGrafter"/>
</dbReference>
<dbReference type="GO" id="GO:0030877">
    <property type="term" value="C:beta-catenin destruction complex"/>
    <property type="evidence" value="ECO:0007669"/>
    <property type="project" value="TreeGrafter"/>
</dbReference>
<dbReference type="GO" id="GO:0032436">
    <property type="term" value="P:positive regulation of proteasomal ubiquitin-dependent protein catabolic process"/>
    <property type="evidence" value="ECO:0007669"/>
    <property type="project" value="TreeGrafter"/>
</dbReference>
<keyword evidence="6" id="KW-1185">Reference proteome</keyword>
<comment type="caution">
    <text evidence="5">The sequence shown here is derived from an EMBL/GenBank/DDBJ whole genome shotgun (WGS) entry which is preliminary data.</text>
</comment>
<accession>A0A8S9Z0S0</accession>
<evidence type="ECO:0000256" key="1">
    <source>
        <dbReference type="ARBA" id="ARBA00022687"/>
    </source>
</evidence>
<dbReference type="PROSITE" id="PS50841">
    <property type="entry name" value="DIX"/>
    <property type="match status" value="1"/>
</dbReference>